<keyword evidence="1" id="KW-0175">Coiled coil</keyword>
<keyword evidence="2" id="KW-1185">Reference proteome</keyword>
<dbReference type="RefSeq" id="XP_032139799.1">
    <property type="nucleotide sequence ID" value="XM_032283908.1"/>
</dbReference>
<evidence type="ECO:0000313" key="3">
    <source>
        <dbReference type="RefSeq" id="XP_032139799.1"/>
    </source>
</evidence>
<gene>
    <name evidence="3" type="primary">LOC116555400</name>
</gene>
<dbReference type="Proteomes" id="UP000504640">
    <property type="component" value="Unplaced"/>
</dbReference>
<accession>A0A6J3ICR5</accession>
<name>A0A6J3ICR5_SAPAP</name>
<dbReference type="AlphaFoldDB" id="A0A6J3ICR5"/>
<organism evidence="2 3">
    <name type="scientific">Sapajus apella</name>
    <name type="common">Brown-capped capuchin</name>
    <name type="synonym">Cebus apella</name>
    <dbReference type="NCBI Taxonomy" id="9515"/>
    <lineage>
        <taxon>Eukaryota</taxon>
        <taxon>Metazoa</taxon>
        <taxon>Chordata</taxon>
        <taxon>Craniata</taxon>
        <taxon>Vertebrata</taxon>
        <taxon>Euteleostomi</taxon>
        <taxon>Mammalia</taxon>
        <taxon>Eutheria</taxon>
        <taxon>Euarchontoglires</taxon>
        <taxon>Primates</taxon>
        <taxon>Haplorrhini</taxon>
        <taxon>Platyrrhini</taxon>
        <taxon>Cebidae</taxon>
        <taxon>Cebinae</taxon>
        <taxon>Sapajus</taxon>
    </lineage>
</organism>
<evidence type="ECO:0000256" key="1">
    <source>
        <dbReference type="SAM" id="Coils"/>
    </source>
</evidence>
<reference evidence="3" key="1">
    <citation type="submission" date="2025-08" db="UniProtKB">
        <authorList>
            <consortium name="RefSeq"/>
        </authorList>
    </citation>
    <scope>IDENTIFICATION</scope>
    <source>
        <tissue evidence="3">Blood</tissue>
    </source>
</reference>
<protein>
    <submittedName>
        <fullName evidence="3">Liprin-beta-1-like</fullName>
    </submittedName>
</protein>
<dbReference type="GeneID" id="116555400"/>
<feature type="coiled-coil region" evidence="1">
    <location>
        <begin position="5"/>
        <end position="46"/>
    </location>
</feature>
<sequence>MGSERLQYEKKLESTKDELATSKEQLEEKESEVKRLQEKLVCKMKGEGIEIVDRGATVFLSVLFQNNLCSKSRCRRSPSLNSAKLCHAISWCLHKTSELSLETAAQCSMDA</sequence>
<evidence type="ECO:0000313" key="2">
    <source>
        <dbReference type="Proteomes" id="UP000504640"/>
    </source>
</evidence>
<proteinExistence type="predicted"/>